<dbReference type="EMBL" id="CAEZWB010000101">
    <property type="protein sequence ID" value="CAB4651067.1"/>
    <property type="molecule type" value="Genomic_DNA"/>
</dbReference>
<reference evidence="3" key="1">
    <citation type="submission" date="2020-05" db="EMBL/GenBank/DDBJ databases">
        <authorList>
            <person name="Chiriac C."/>
            <person name="Salcher M."/>
            <person name="Ghai R."/>
            <person name="Kavagutti S V."/>
        </authorList>
    </citation>
    <scope>NUCLEOTIDE SEQUENCE</scope>
</reference>
<dbReference type="Pfam" id="PF13541">
    <property type="entry name" value="ChlI"/>
    <property type="match status" value="1"/>
</dbReference>
<dbReference type="GO" id="GO:0005524">
    <property type="term" value="F:ATP binding"/>
    <property type="evidence" value="ECO:0007669"/>
    <property type="project" value="InterPro"/>
</dbReference>
<comment type="similarity">
    <text evidence="1">Belongs to the Mg-chelatase subunits D/I family. ComM subfamily.</text>
</comment>
<feature type="domain" description="AAA+ ATPase" evidence="2">
    <location>
        <begin position="227"/>
        <end position="411"/>
    </location>
</feature>
<name>A0A6J6KML4_9ZZZZ</name>
<dbReference type="InterPro" id="IPR004482">
    <property type="entry name" value="Mg_chelat-rel"/>
</dbReference>
<dbReference type="InterPro" id="IPR045006">
    <property type="entry name" value="CHLI-like"/>
</dbReference>
<evidence type="ECO:0000259" key="2">
    <source>
        <dbReference type="SMART" id="SM00382"/>
    </source>
</evidence>
<dbReference type="SUPFAM" id="SSF52540">
    <property type="entry name" value="P-loop containing nucleoside triphosphate hydrolases"/>
    <property type="match status" value="1"/>
</dbReference>
<protein>
    <submittedName>
        <fullName evidence="3">Unannotated protein</fullName>
    </submittedName>
</protein>
<gene>
    <name evidence="3" type="ORF">UFOPK2166_00817</name>
</gene>
<dbReference type="AlphaFoldDB" id="A0A6J6KML4"/>
<dbReference type="PANTHER" id="PTHR32039:SF7">
    <property type="entry name" value="COMPETENCE PROTEIN COMM"/>
    <property type="match status" value="1"/>
</dbReference>
<dbReference type="Gene3D" id="3.40.50.300">
    <property type="entry name" value="P-loop containing nucleotide triphosphate hydrolases"/>
    <property type="match status" value="1"/>
</dbReference>
<evidence type="ECO:0000313" key="3">
    <source>
        <dbReference type="EMBL" id="CAB4651067.1"/>
    </source>
</evidence>
<evidence type="ECO:0000256" key="1">
    <source>
        <dbReference type="ARBA" id="ARBA00006354"/>
    </source>
</evidence>
<dbReference type="Gene3D" id="3.30.230.10">
    <property type="match status" value="1"/>
</dbReference>
<dbReference type="Pfam" id="PF01078">
    <property type="entry name" value="Mg_chelatase"/>
    <property type="match status" value="1"/>
</dbReference>
<sequence length="524" mass="55519">MVGLLVLPSVQPAVHIIVMAFASVRSATLFGVQGCPVDIEIHVGMGLPGFTIVGQPDEACRESRDRVRAALLSCDLPWPNKRITVNLATAVHERKGGAGLDAAIAIGLLVVQEVIPAEAIAHLAFVAELGLDGTLRNVAGIVPLVASITDRAVVVSRQCEHEARIATRNDVVAVSTLAELVQCISGEQQWVRNTSTPLVVAVADEPDMCDVRGQMAARQALEIAAAGAHHLLFVGPPGAGKSMLAKRLPGILPPLEAQDAVTTTIVHSAAHEKLPPNGIVITPPFRAPHHSTSLVAMVGGGSAAMRPGEISMATNGVLFLDELGEFAPTVLDALRQPLEDGVVRLARAKSAVTMPAKFLLVAATNPCPCGEGAPGVCVCDERAKQRYLKRFSGPLLDRFDLRVAVMRPQADEMLSTTLSESSSLIAKRVALARSVAIERNACLNSALNAELLEAFAPLSNEAKALLRHQLERGRLSGRGYHRVRRVARTIADLRGDIGQIEEAHIAAALALRVGVHPQFTGDRT</sequence>
<dbReference type="InterPro" id="IPR020568">
    <property type="entry name" value="Ribosomal_Su5_D2-typ_SF"/>
</dbReference>
<dbReference type="InterPro" id="IPR000523">
    <property type="entry name" value="Mg_chelatse_chII-like_cat_dom"/>
</dbReference>
<dbReference type="InterPro" id="IPR025158">
    <property type="entry name" value="Mg_chelat-rel_C"/>
</dbReference>
<dbReference type="InterPro" id="IPR014721">
    <property type="entry name" value="Ribsml_uS5_D2-typ_fold_subgr"/>
</dbReference>
<dbReference type="InterPro" id="IPR027417">
    <property type="entry name" value="P-loop_NTPase"/>
</dbReference>
<dbReference type="PANTHER" id="PTHR32039">
    <property type="entry name" value="MAGNESIUM-CHELATASE SUBUNIT CHLI"/>
    <property type="match status" value="1"/>
</dbReference>
<dbReference type="SUPFAM" id="SSF54211">
    <property type="entry name" value="Ribosomal protein S5 domain 2-like"/>
    <property type="match status" value="1"/>
</dbReference>
<dbReference type="InterPro" id="IPR003593">
    <property type="entry name" value="AAA+_ATPase"/>
</dbReference>
<proteinExistence type="inferred from homology"/>
<dbReference type="SMART" id="SM00382">
    <property type="entry name" value="AAA"/>
    <property type="match status" value="1"/>
</dbReference>
<dbReference type="Pfam" id="PF13335">
    <property type="entry name" value="Mg_chelatase_C"/>
    <property type="match status" value="1"/>
</dbReference>
<accession>A0A6J6KML4</accession>
<dbReference type="NCBIfam" id="TIGR00368">
    <property type="entry name" value="YifB family Mg chelatase-like AAA ATPase"/>
    <property type="match status" value="1"/>
</dbReference>
<organism evidence="3">
    <name type="scientific">freshwater metagenome</name>
    <dbReference type="NCBI Taxonomy" id="449393"/>
    <lineage>
        <taxon>unclassified sequences</taxon>
        <taxon>metagenomes</taxon>
        <taxon>ecological metagenomes</taxon>
    </lineage>
</organism>